<feature type="domain" description="Cadherin" evidence="9">
    <location>
        <begin position="583"/>
        <end position="691"/>
    </location>
</feature>
<sequence>MLAPGRSDRAVGRSAVNVRSRWSNLVVTALVGAAVVVIPVASASAAPTGVEPSSSAVSEAAAQTAETIVVAERARFAETRTGLTTFDGESNGIGRLAAGDTIEIEVAGRGEIPADAAAALVYVTAVRPESTGYLTIFDCAEPRPLASSLNYVPSLPVGNEIVAALSDTGSLCVFSFASTDLTIDVGGFVPAASPLVSFAPRRIVDTRDGSTTYDGEAQGGGRTTPGEPVTVDIAGRIGIPEGVDSVLANIAAVRPDGPGNLVAHPCLATPPTASSLNYVTDTTRANELLLDVDGNGNVCVETTTSVDLVIDVVGYVPTGTNLRNQPPVRLVDTRDIGDTIDGTFEGEGRRLGDTEYRVRVAGRGGIPAGASAALLNLVVVQPDGFGYATVHPCEEQRPVVASMNYSPGVTGANEIFAEFDAAGDVCIYTSSGAHLVVDGSGYVAPINVGVDETDLSISASSAPDPVDAGEPLTYTVAVTNNSSVAATGVAGLVTLPSGVVFRTTTGCIEDPSGAPSCTIGELAAGATVTYEIDVDVDAAAAGTLVANFSVLSDQVDSEPSDNATAVSTAVDALVVDDPPVITAPVSSALSVSENSTLVVDVEASDPEGDVEGAGLSYSLSGPDQGLFAIDGSGVLSFVSAPDFEAPGDSGGDNGYSVTVTVTDSGALTDSRALSVNVTDVNEAPTVTAPVSSTVSVSENSSLVVDVEASDPEGDVEGAGLSYSLSGPDQGLFAIDGSGVLSFVSAPDFEAPGDSGGDNGYSVTVTVTDSGALTDSRALSVNVTDVNEAPIVTTTAGSTSFTEGDSPTVVDGGVSVSDPDGDLLDAATVTISAGFETSVDTLSASASGGIVAGDISYAPTTGVLTIDPATAQSAADFQAVLRTVTFANASSTPSTANRTITFSVDDGALASAGADKIVNVSGVNFDPVPTNATISYNAIGNTLLRVDGADADDHDTPVAGRVASTTDTTDALAKAAPTDADSAVVTYVAGTFTTVEGGTIVLDDDGDFTYLPAAGFEGADSYAATLTDGDGGTANVTIELTVADMVWYVEDTVHATKNPAGGDGRSTDAFETLAGAEAASGPGDYILVFETDAPLDGSIELQDGQKLFGQAVEEESPSRLPAGLMLEEIADTNARPFIDNSAGDAITIAASAGAVEGVEIRHLRIEGQGDAIDVRPTGTASVRVAFSDLELSGATGAGLSVSGAATSGIVTVSEVESVDVASAGAGGLLFDTVTFDADDVTIGVQTVEAGDSSIGDPATPADIVGDGLRLNDVSGSIDFGTLDIGNTDGTGLYVRDAGGKAGAFQLDTDAGTINTVNGAAVDIDPVALGLGAGDGMVLTSVTALNSGPGTTAHGINLDTVSGAFTVTGDTSLTRTGGELTNGIVIVDSSAEISFDGEVDVVADTGAAISIDTQTTDVGFGPTQVEAQTGVSIVGSPSITTTFDSLDVVAANGTGIVTDDAGTLEILGTASTVAVTAGTAIDVTDTELSGAGSSPANFATVTSTAGTGSAIALTRMSGALAIAAGSVTSGSAPTVDLEAVSGDVSYGGDVTGGTGRAIEIINSHAPGVATFDFSGDITTVSGAGIYLYTNEGSGSTSIASFTGTLTLSTGGSDAFVAAAAGSVVVTDPANANSITTTGGTAISMVNTDIGAAGMKFTTVSATNAVSGIRLTNAGTGPFVVTGGAIVNASYRGLDISGGNGNVTMGASINTTSTGRSVEATTHTGGTITLAGAIDDNGIGIRLASNIGATITFTGGVDVDTSLAAGTLPGLTASSGGTLTILGPNNSIDTTASTGTALEVVSGTTIGAAGLTFRSVSASGGVHGIELADTGTSGGVTITGDGSNLANGSGGTISATTGSAIELSETADFSATSMDVSADNAAPGVQRGVNASQLTGTNIIRASTFGGFAEENAFAVRVVNSSGTLDRFTVDASSFTGTSTGSRGGAVSFELTGSAGGRIEIVNGTTFDGIKDEALGLSMNGTGSTELYVADSVFSDDSGIAQLAGGRASGVSLLTGDSAALDVEFRSNIFREIGAQTGFGGTTSTAMTLRANGSSAMNTEFSSNTIQNVDVDGLLAVIGAESSTGRHLFADNTVTSVARHALWYSFSGTSGPNDVTIRDNVMTSMATASSFDAVTVITGSDVDVVDVSLTNNTIEVPSQASIPARLDFSNATANATLHGNTMRALHAVSSEAYRVSASGPSTALCLDMNGANAGADRNTAQANGGLDGFLATANSSSIALVGLSTPTEAAAEAHLLNTNDHANATVIASGTFTAGPTTCPTPTLP</sequence>
<dbReference type="SUPFAM" id="SSF49313">
    <property type="entry name" value="Cadherin-like"/>
    <property type="match status" value="2"/>
</dbReference>
<keyword evidence="7" id="KW-0472">Membrane</keyword>
<feature type="region of interest" description="Disordered" evidence="8">
    <location>
        <begin position="207"/>
        <end position="228"/>
    </location>
</feature>
<proteinExistence type="predicted"/>
<name>A0A6C7E513_ILUCY</name>
<protein>
    <recommendedName>
        <fullName evidence="9">Cadherin domain-containing protein</fullName>
    </recommendedName>
</protein>
<evidence type="ECO:0000256" key="2">
    <source>
        <dbReference type="ARBA" id="ARBA00022692"/>
    </source>
</evidence>
<dbReference type="KEGG" id="aym:YM304_09580"/>
<evidence type="ECO:0000313" key="10">
    <source>
        <dbReference type="EMBL" id="BAN01272.1"/>
    </source>
</evidence>
<dbReference type="InterPro" id="IPR050971">
    <property type="entry name" value="Cadherin-domain_protein"/>
</dbReference>
<dbReference type="InterPro" id="IPR001434">
    <property type="entry name" value="OmcB-like_DUF11"/>
</dbReference>
<evidence type="ECO:0000256" key="7">
    <source>
        <dbReference type="ARBA" id="ARBA00023136"/>
    </source>
</evidence>
<organism evidence="10 11">
    <name type="scientific">Ilumatobacter coccineus (strain NBRC 103263 / KCTC 29153 / YM16-304)</name>
    <dbReference type="NCBI Taxonomy" id="1313172"/>
    <lineage>
        <taxon>Bacteria</taxon>
        <taxon>Bacillati</taxon>
        <taxon>Actinomycetota</taxon>
        <taxon>Acidimicrobiia</taxon>
        <taxon>Acidimicrobiales</taxon>
        <taxon>Ilumatobacteraceae</taxon>
        <taxon>Ilumatobacter</taxon>
    </lineage>
</organism>
<dbReference type="PANTHER" id="PTHR24025:SF23">
    <property type="entry name" value="NEURAL-CADHERIN"/>
    <property type="match status" value="1"/>
</dbReference>
<evidence type="ECO:0000256" key="4">
    <source>
        <dbReference type="ARBA" id="ARBA00022837"/>
    </source>
</evidence>
<dbReference type="GO" id="GO:0016020">
    <property type="term" value="C:membrane"/>
    <property type="evidence" value="ECO:0007669"/>
    <property type="project" value="UniProtKB-SubCell"/>
</dbReference>
<keyword evidence="4" id="KW-0106">Calcium</keyword>
<dbReference type="PROSITE" id="PS50268">
    <property type="entry name" value="CADHERIN_2"/>
    <property type="match status" value="2"/>
</dbReference>
<evidence type="ECO:0000256" key="3">
    <source>
        <dbReference type="ARBA" id="ARBA00022737"/>
    </source>
</evidence>
<reference evidence="10 11" key="1">
    <citation type="journal article" date="2013" name="Int. J. Syst. Evol. Microbiol.">
        <title>Ilumatobacter nonamiense sp. nov. and Ilumatobacter coccineum sp. nov., isolated from seashore sand.</title>
        <authorList>
            <person name="Matsumoto A."/>
            <person name="Kasai H."/>
            <person name="Matsuo Y."/>
            <person name="Shizuri Y."/>
            <person name="Ichikawa N."/>
            <person name="Fujita N."/>
            <person name="Omura S."/>
            <person name="Takahashi Y."/>
        </authorList>
    </citation>
    <scope>NUCLEOTIDE SEQUENCE [LARGE SCALE GENOMIC DNA]</scope>
    <source>
        <strain evidence="11">NBRC 103263 / KCTC 29153 / YM16-304</strain>
    </source>
</reference>
<evidence type="ECO:0000259" key="9">
    <source>
        <dbReference type="PROSITE" id="PS50268"/>
    </source>
</evidence>
<feature type="domain" description="Cadherin" evidence="9">
    <location>
        <begin position="688"/>
        <end position="791"/>
    </location>
</feature>
<evidence type="ECO:0000313" key="11">
    <source>
        <dbReference type="Proteomes" id="UP000011863"/>
    </source>
</evidence>
<dbReference type="InterPro" id="IPR006626">
    <property type="entry name" value="PbH1"/>
</dbReference>
<gene>
    <name evidence="10" type="ORF">YM304_09580</name>
</gene>
<evidence type="ECO:0000256" key="1">
    <source>
        <dbReference type="ARBA" id="ARBA00004370"/>
    </source>
</evidence>
<dbReference type="GO" id="GO:0007156">
    <property type="term" value="P:homophilic cell adhesion via plasma membrane adhesion molecules"/>
    <property type="evidence" value="ECO:0007669"/>
    <property type="project" value="InterPro"/>
</dbReference>
<comment type="subcellular location">
    <subcellularLocation>
        <location evidence="1">Membrane</location>
    </subcellularLocation>
</comment>
<accession>A0A6C7E513</accession>
<dbReference type="Pfam" id="PF01345">
    <property type="entry name" value="DUF11"/>
    <property type="match status" value="1"/>
</dbReference>
<dbReference type="EMBL" id="AP012057">
    <property type="protein sequence ID" value="BAN01272.1"/>
    <property type="molecule type" value="Genomic_DNA"/>
</dbReference>
<keyword evidence="6" id="KW-1133">Transmembrane helix</keyword>
<evidence type="ECO:0000256" key="8">
    <source>
        <dbReference type="SAM" id="MobiDB-lite"/>
    </source>
</evidence>
<keyword evidence="3" id="KW-0677">Repeat</keyword>
<evidence type="ECO:0000256" key="5">
    <source>
        <dbReference type="ARBA" id="ARBA00022889"/>
    </source>
</evidence>
<keyword evidence="5" id="KW-0130">Cell adhesion</keyword>
<dbReference type="SMART" id="SM00112">
    <property type="entry name" value="CA"/>
    <property type="match status" value="2"/>
</dbReference>
<dbReference type="Gene3D" id="2.60.40.3440">
    <property type="match status" value="1"/>
</dbReference>
<dbReference type="Proteomes" id="UP000011863">
    <property type="component" value="Chromosome"/>
</dbReference>
<dbReference type="Gene3D" id="2.60.40.60">
    <property type="entry name" value="Cadherins"/>
    <property type="match status" value="2"/>
</dbReference>
<dbReference type="CDD" id="cd11304">
    <property type="entry name" value="Cadherin_repeat"/>
    <property type="match status" value="2"/>
</dbReference>
<dbReference type="SMART" id="SM00710">
    <property type="entry name" value="PbH1"/>
    <property type="match status" value="10"/>
</dbReference>
<dbReference type="OrthoDB" id="3402930at2"/>
<dbReference type="InterPro" id="IPR002126">
    <property type="entry name" value="Cadherin-like_dom"/>
</dbReference>
<keyword evidence="11" id="KW-1185">Reference proteome</keyword>
<dbReference type="GO" id="GO:0005509">
    <property type="term" value="F:calcium ion binding"/>
    <property type="evidence" value="ECO:0007669"/>
    <property type="project" value="InterPro"/>
</dbReference>
<dbReference type="Pfam" id="PF17963">
    <property type="entry name" value="Big_9"/>
    <property type="match status" value="3"/>
</dbReference>
<evidence type="ECO:0000256" key="6">
    <source>
        <dbReference type="ARBA" id="ARBA00022989"/>
    </source>
</evidence>
<dbReference type="PANTHER" id="PTHR24025">
    <property type="entry name" value="DESMOGLEIN FAMILY MEMBER"/>
    <property type="match status" value="1"/>
</dbReference>
<keyword evidence="2" id="KW-0812">Transmembrane</keyword>
<dbReference type="InterPro" id="IPR015919">
    <property type="entry name" value="Cadherin-like_sf"/>
</dbReference>
<dbReference type="GO" id="GO:0005911">
    <property type="term" value="C:cell-cell junction"/>
    <property type="evidence" value="ECO:0007669"/>
    <property type="project" value="TreeGrafter"/>
</dbReference>